<dbReference type="InterPro" id="IPR051052">
    <property type="entry name" value="Diverse_substrate_MTase"/>
</dbReference>
<feature type="domain" description="Methyltransferase type 11" evidence="4">
    <location>
        <begin position="56"/>
        <end position="161"/>
    </location>
</feature>
<evidence type="ECO:0000256" key="3">
    <source>
        <dbReference type="ARBA" id="ARBA00022679"/>
    </source>
</evidence>
<keyword evidence="3" id="KW-0808">Transferase</keyword>
<dbReference type="Pfam" id="PF08241">
    <property type="entry name" value="Methyltransf_11"/>
    <property type="match status" value="1"/>
</dbReference>
<protein>
    <submittedName>
        <fullName evidence="5">Class I SAM-dependent methyltransferase</fullName>
    </submittedName>
</protein>
<evidence type="ECO:0000313" key="6">
    <source>
        <dbReference type="Proteomes" id="UP000176944"/>
    </source>
</evidence>
<evidence type="ECO:0000256" key="1">
    <source>
        <dbReference type="ARBA" id="ARBA00008361"/>
    </source>
</evidence>
<accession>A0A1D9G513</accession>
<evidence type="ECO:0000313" key="5">
    <source>
        <dbReference type="EMBL" id="AOY82683.1"/>
    </source>
</evidence>
<comment type="similarity">
    <text evidence="1">Belongs to the methyltransferase superfamily.</text>
</comment>
<gene>
    <name evidence="5" type="ORF">BJP36_24970</name>
</gene>
<reference evidence="6" key="1">
    <citation type="submission" date="2016-10" db="EMBL/GenBank/DDBJ databases">
        <title>Comparative genomics uncovers the prolific and rare metabolic potential of the cyanobacterial genus Moorea.</title>
        <authorList>
            <person name="Leao T."/>
            <person name="Castelao G."/>
            <person name="Korobeynikov A."/>
            <person name="Monroe E.A."/>
            <person name="Podell S."/>
            <person name="Glukhov E."/>
            <person name="Allen E."/>
            <person name="Gerwick W.H."/>
            <person name="Gerwick L."/>
        </authorList>
    </citation>
    <scope>NUCLEOTIDE SEQUENCE [LARGE SCALE GENOMIC DNA]</scope>
    <source>
        <strain evidence="6">JHB</strain>
    </source>
</reference>
<dbReference type="AlphaFoldDB" id="A0A1D9G513"/>
<dbReference type="PANTHER" id="PTHR44942:SF4">
    <property type="entry name" value="METHYLTRANSFERASE TYPE 11 DOMAIN-CONTAINING PROTEIN"/>
    <property type="match status" value="1"/>
</dbReference>
<dbReference type="CDD" id="cd02440">
    <property type="entry name" value="AdoMet_MTases"/>
    <property type="match status" value="1"/>
</dbReference>
<keyword evidence="2 5" id="KW-0489">Methyltransferase</keyword>
<organism evidence="5 6">
    <name type="scientific">Moorena producens (strain JHB)</name>
    <dbReference type="NCBI Taxonomy" id="1454205"/>
    <lineage>
        <taxon>Bacteria</taxon>
        <taxon>Bacillati</taxon>
        <taxon>Cyanobacteriota</taxon>
        <taxon>Cyanophyceae</taxon>
        <taxon>Coleofasciculales</taxon>
        <taxon>Coleofasciculaceae</taxon>
        <taxon>Moorena</taxon>
    </lineage>
</organism>
<dbReference type="Proteomes" id="UP000176944">
    <property type="component" value="Chromosome"/>
</dbReference>
<dbReference type="InterPro" id="IPR029063">
    <property type="entry name" value="SAM-dependent_MTases_sf"/>
</dbReference>
<dbReference type="InterPro" id="IPR013216">
    <property type="entry name" value="Methyltransf_11"/>
</dbReference>
<evidence type="ECO:0000259" key="4">
    <source>
        <dbReference type="Pfam" id="PF08241"/>
    </source>
</evidence>
<dbReference type="GO" id="GO:0032259">
    <property type="term" value="P:methylation"/>
    <property type="evidence" value="ECO:0007669"/>
    <property type="project" value="UniProtKB-KW"/>
</dbReference>
<dbReference type="Gene3D" id="3.40.50.150">
    <property type="entry name" value="Vaccinia Virus protein VP39"/>
    <property type="match status" value="1"/>
</dbReference>
<dbReference type="EMBL" id="CP017708">
    <property type="protein sequence ID" value="AOY82683.1"/>
    <property type="molecule type" value="Genomic_DNA"/>
</dbReference>
<name>A0A1D9G513_MOOP1</name>
<dbReference type="GO" id="GO:0008757">
    <property type="term" value="F:S-adenosylmethionine-dependent methyltransferase activity"/>
    <property type="evidence" value="ECO:0007669"/>
    <property type="project" value="InterPro"/>
</dbReference>
<proteinExistence type="inferred from homology"/>
<dbReference type="SUPFAM" id="SSF53335">
    <property type="entry name" value="S-adenosyl-L-methionine-dependent methyltransferases"/>
    <property type="match status" value="1"/>
</dbReference>
<evidence type="ECO:0000256" key="2">
    <source>
        <dbReference type="ARBA" id="ARBA00022603"/>
    </source>
</evidence>
<sequence>MPRKPCNIEHYLKQDDNQAGYGDNNSDQSAAQYNQARSPFGVKEILGFVRPGDMVLDAGCGTGQHARYLAEVASKVVGIDTDSARIAIAKEHCQDLDNASFEVGSVTKLPFEDSSFDLVLLAQVLHHLGGEDVHSASLTEQCEQAIGEAKRVLKPSGRLVLVTTSREQRRKAYWHFNLFPESAWERLDSVWSVTEGVWFTSLMEKMGFTMTGNVTPAESHWIEAQDEQMVRLSLDPGWRSTDVAFALLTPAEMSQFVAQVEAVLGDGSAKELINGAIAGRASHGEATVYAYDLKSDL</sequence>
<dbReference type="PANTHER" id="PTHR44942">
    <property type="entry name" value="METHYLTRANSF_11 DOMAIN-CONTAINING PROTEIN"/>
    <property type="match status" value="1"/>
</dbReference>